<protein>
    <submittedName>
        <fullName evidence="2">Uncharacterized protein</fullName>
    </submittedName>
</protein>
<evidence type="ECO:0000313" key="2">
    <source>
        <dbReference type="EMBL" id="MDQ9071118.1"/>
    </source>
</evidence>
<sequence length="147" mass="16191">MNAKLNPINSAKLTLGVTAVTLSVLAMSFKPFATTEYTPTTKSSPADQYVVGVQSIEITSKSTGIAVIKLDDFRVQVSFDYSAHKDSYGVPGSEFTAVDINQLTIENTTDINGNQYRDFTVYNDVVQIKELIRGYIEKNRLVEVEAV</sequence>
<dbReference type="AlphaFoldDB" id="A0AAW8JFH1"/>
<gene>
    <name evidence="2" type="ORF">RFH51_06560</name>
</gene>
<organism evidence="2 3">
    <name type="scientific">Acinetobacter gerneri</name>
    <dbReference type="NCBI Taxonomy" id="202952"/>
    <lineage>
        <taxon>Bacteria</taxon>
        <taxon>Pseudomonadati</taxon>
        <taxon>Pseudomonadota</taxon>
        <taxon>Gammaproteobacteria</taxon>
        <taxon>Moraxellales</taxon>
        <taxon>Moraxellaceae</taxon>
        <taxon>Acinetobacter</taxon>
    </lineage>
</organism>
<evidence type="ECO:0000256" key="1">
    <source>
        <dbReference type="SAM" id="SignalP"/>
    </source>
</evidence>
<feature type="chain" id="PRO_5043465637" evidence="1">
    <location>
        <begin position="34"/>
        <end position="147"/>
    </location>
</feature>
<comment type="caution">
    <text evidence="2">The sequence shown here is derived from an EMBL/GenBank/DDBJ whole genome shotgun (WGS) entry which is preliminary data.</text>
</comment>
<dbReference type="EMBL" id="JAVIDA010000006">
    <property type="protein sequence ID" value="MDQ9071118.1"/>
    <property type="molecule type" value="Genomic_DNA"/>
</dbReference>
<accession>A0AAW8JFH1</accession>
<proteinExistence type="predicted"/>
<reference evidence="2" key="1">
    <citation type="submission" date="2023-08" db="EMBL/GenBank/DDBJ databases">
        <title>Emergence of clinically-relevant ST2 carbapenem-resistant Acinetobacter baumannii strains in hospital sewages in Zhejiang, East of China.</title>
        <authorList>
            <person name="Kaichao C."/>
            <person name="Zhang R."/>
        </authorList>
    </citation>
    <scope>NUCLEOTIDE SEQUENCE</scope>
    <source>
        <strain evidence="2">M-SY-60</strain>
    </source>
</reference>
<keyword evidence="1" id="KW-0732">Signal</keyword>
<feature type="signal peptide" evidence="1">
    <location>
        <begin position="1"/>
        <end position="33"/>
    </location>
</feature>
<dbReference type="RefSeq" id="WP_308955504.1">
    <property type="nucleotide sequence ID" value="NZ_JAVICY010000005.1"/>
</dbReference>
<evidence type="ECO:0000313" key="3">
    <source>
        <dbReference type="Proteomes" id="UP001243195"/>
    </source>
</evidence>
<dbReference type="Proteomes" id="UP001243195">
    <property type="component" value="Unassembled WGS sequence"/>
</dbReference>
<name>A0AAW8JFH1_9GAMM</name>